<dbReference type="SUPFAM" id="SSF46689">
    <property type="entry name" value="Homeodomain-like"/>
    <property type="match status" value="1"/>
</dbReference>
<feature type="region of interest" description="Disordered" evidence="8">
    <location>
        <begin position="531"/>
        <end position="552"/>
    </location>
</feature>
<dbReference type="SMART" id="SM00389">
    <property type="entry name" value="HOX"/>
    <property type="match status" value="1"/>
</dbReference>
<keyword evidence="11" id="KW-1185">Reference proteome</keyword>
<dbReference type="InterPro" id="IPR009057">
    <property type="entry name" value="Homeodomain-like_sf"/>
</dbReference>
<dbReference type="PANTHER" id="PTHR24332">
    <property type="entry name" value="HOMEOBOX PROTEIN CDX"/>
    <property type="match status" value="1"/>
</dbReference>
<evidence type="ECO:0000256" key="8">
    <source>
        <dbReference type="SAM" id="MobiDB-lite"/>
    </source>
</evidence>
<evidence type="ECO:0000256" key="5">
    <source>
        <dbReference type="ARBA" id="ARBA00023242"/>
    </source>
</evidence>
<sequence>MPEGQKIRTSANWIDQLAHSWAPVRRNAKAAGRPAAFADLLDLRPSGPGGGGTHALFALANLNLLANDQKDAAACRSTFIGRTSARKLRCVHVDTDDKCCRAFCRSVAIRPFIFSLSSRHQCRLCCSFTSLLFFDSFSLPYYTPLCSLWFSFHRHRPQLLFKFHPLPQCCTFGICEEMLLPVNSLVNSSTECATNANGQNCSMCSPPSLMHPKSTFPIDLTVQHCSVSGHTPSPPLNFSPTLSLKVEPPFDYINPRLNSSERTMNFDSTPVNANSAYDFHKLPLFSNGLFPQQHYFYPNVKQTRLEQTPYRQGSNNCTSLNCGFNYAVAYPSSNPAYESYSCKPTATNPAISCVLNSTDNVETGGLFVPRPTTTTTITTTTTNPYVKATLTQPMPTKSSISWMRGTTNEAAEIAKEHSKTRTREKYRMVYSSFQRLELEKDFCYNRFVTTERRRILSKLLGLTERQVKIWFQNRRAKEKKCNNRNATMTQGNCSPVVVEPLAKGSLPNLLRPQQEKLPLLSGTTEHHQYTTTGSSCLLQSPDSVHSMSNSGI</sequence>
<dbReference type="CDD" id="cd00086">
    <property type="entry name" value="homeodomain"/>
    <property type="match status" value="1"/>
</dbReference>
<evidence type="ECO:0000259" key="9">
    <source>
        <dbReference type="PROSITE" id="PS50071"/>
    </source>
</evidence>
<dbReference type="InterPro" id="IPR001356">
    <property type="entry name" value="HD"/>
</dbReference>
<name>A0ABR3KCF9_TRISP</name>
<keyword evidence="5 6" id="KW-0539">Nucleus</keyword>
<dbReference type="InterPro" id="IPR017970">
    <property type="entry name" value="Homeobox_CS"/>
</dbReference>
<accession>A0ABR3KCF9</accession>
<feature type="DNA-binding region" description="Homeobox" evidence="6">
    <location>
        <begin position="423"/>
        <end position="482"/>
    </location>
</feature>
<evidence type="ECO:0000313" key="10">
    <source>
        <dbReference type="EMBL" id="KAL1235041.1"/>
    </source>
</evidence>
<dbReference type="PANTHER" id="PTHR24332:SF9">
    <property type="entry name" value="HOMEOTIC PROTEIN CAUDAL"/>
    <property type="match status" value="1"/>
</dbReference>
<dbReference type="Gene3D" id="1.10.10.60">
    <property type="entry name" value="Homeodomain-like"/>
    <property type="match status" value="1"/>
</dbReference>
<comment type="similarity">
    <text evidence="2">Belongs to the Caudal homeobox family.</text>
</comment>
<evidence type="ECO:0000256" key="1">
    <source>
        <dbReference type="ARBA" id="ARBA00004123"/>
    </source>
</evidence>
<keyword evidence="3 6" id="KW-0238">DNA-binding</keyword>
<dbReference type="EMBL" id="JBEUSY010000394">
    <property type="protein sequence ID" value="KAL1235041.1"/>
    <property type="molecule type" value="Genomic_DNA"/>
</dbReference>
<gene>
    <name evidence="10" type="ORF">TSPI_03034</name>
</gene>
<evidence type="ECO:0000313" key="11">
    <source>
        <dbReference type="Proteomes" id="UP001558632"/>
    </source>
</evidence>
<evidence type="ECO:0000256" key="2">
    <source>
        <dbReference type="ARBA" id="ARBA00010341"/>
    </source>
</evidence>
<evidence type="ECO:0000256" key="7">
    <source>
        <dbReference type="RuleBase" id="RU000682"/>
    </source>
</evidence>
<dbReference type="InterPro" id="IPR047152">
    <property type="entry name" value="Caudal_homeobox"/>
</dbReference>
<dbReference type="PROSITE" id="PS00027">
    <property type="entry name" value="HOMEOBOX_1"/>
    <property type="match status" value="1"/>
</dbReference>
<dbReference type="GO" id="GO:0003677">
    <property type="term" value="F:DNA binding"/>
    <property type="evidence" value="ECO:0007669"/>
    <property type="project" value="UniProtKB-KW"/>
</dbReference>
<feature type="domain" description="Homeobox" evidence="9">
    <location>
        <begin position="421"/>
        <end position="481"/>
    </location>
</feature>
<dbReference type="PROSITE" id="PS50071">
    <property type="entry name" value="HOMEOBOX_2"/>
    <property type="match status" value="1"/>
</dbReference>
<dbReference type="Pfam" id="PF00046">
    <property type="entry name" value="Homeodomain"/>
    <property type="match status" value="1"/>
</dbReference>
<organism evidence="10 11">
    <name type="scientific">Trichinella spiralis</name>
    <name type="common">Trichina worm</name>
    <dbReference type="NCBI Taxonomy" id="6334"/>
    <lineage>
        <taxon>Eukaryota</taxon>
        <taxon>Metazoa</taxon>
        <taxon>Ecdysozoa</taxon>
        <taxon>Nematoda</taxon>
        <taxon>Enoplea</taxon>
        <taxon>Dorylaimia</taxon>
        <taxon>Trichinellida</taxon>
        <taxon>Trichinellidae</taxon>
        <taxon>Trichinella</taxon>
    </lineage>
</organism>
<comment type="subcellular location">
    <subcellularLocation>
        <location evidence="1 6 7">Nucleus</location>
    </subcellularLocation>
</comment>
<proteinExistence type="inferred from homology"/>
<keyword evidence="4 6" id="KW-0371">Homeobox</keyword>
<dbReference type="InterPro" id="IPR000047">
    <property type="entry name" value="HTH_motif"/>
</dbReference>
<dbReference type="PRINTS" id="PR00031">
    <property type="entry name" value="HTHREPRESSR"/>
</dbReference>
<evidence type="ECO:0000256" key="4">
    <source>
        <dbReference type="ARBA" id="ARBA00023155"/>
    </source>
</evidence>
<evidence type="ECO:0000256" key="3">
    <source>
        <dbReference type="ARBA" id="ARBA00023125"/>
    </source>
</evidence>
<comment type="caution">
    <text evidence="10">The sequence shown here is derived from an EMBL/GenBank/DDBJ whole genome shotgun (WGS) entry which is preliminary data.</text>
</comment>
<dbReference type="Proteomes" id="UP001558632">
    <property type="component" value="Unassembled WGS sequence"/>
</dbReference>
<evidence type="ECO:0000256" key="6">
    <source>
        <dbReference type="PROSITE-ProRule" id="PRU00108"/>
    </source>
</evidence>
<reference evidence="10 11" key="1">
    <citation type="submission" date="2024-07" db="EMBL/GenBank/DDBJ databases">
        <title>Enhanced genomic and transcriptomic resources for Trichinella pseudospiralis and T. spiralis underpin the discovery of pronounced molecular differences between stages and species.</title>
        <authorList>
            <person name="Pasi K.K."/>
            <person name="La Rosa G."/>
            <person name="Gomez-Morales M.A."/>
            <person name="Tosini F."/>
            <person name="Sumanam S."/>
            <person name="Young N.D."/>
            <person name="Chang B.C."/>
            <person name="Robin G.B."/>
        </authorList>
    </citation>
    <scope>NUCLEOTIDE SEQUENCE [LARGE SCALE GENOMIC DNA]</scope>
    <source>
        <strain evidence="10">ISS534</strain>
    </source>
</reference>
<protein>
    <submittedName>
        <fullName evidence="10">Homeobox protein</fullName>
    </submittedName>
</protein>